<keyword evidence="3 5" id="KW-1133">Transmembrane helix</keyword>
<evidence type="ECO:0000259" key="6">
    <source>
        <dbReference type="Pfam" id="PF04932"/>
    </source>
</evidence>
<dbReference type="InterPro" id="IPR051533">
    <property type="entry name" value="WaaL-like"/>
</dbReference>
<dbReference type="PANTHER" id="PTHR37422:SF13">
    <property type="entry name" value="LIPOPOLYSACCHARIDE BIOSYNTHESIS PROTEIN PA4999-RELATED"/>
    <property type="match status" value="1"/>
</dbReference>
<feature type="transmembrane region" description="Helical" evidence="5">
    <location>
        <begin position="386"/>
        <end position="406"/>
    </location>
</feature>
<evidence type="ECO:0000259" key="7">
    <source>
        <dbReference type="Pfam" id="PF19358"/>
    </source>
</evidence>
<sequence length="453" mass="49913">MRDLAFALMLLAVFPMALARPFNAYLLWGWTGMLAPTAYFYGFMVGVRVNLVMALLTLMLLALGRVQWRSYQKNTLTWIYVFFALHATLAYLFAYPGNPNNATYHELFIKGMLFAIAMPFFVRERIHFHVMFIVIALGLGVHGLLGGLKTIATAGGHIMQGPQGTMLADRNHLSAALTLVLPLLLYLHANTVNRIFRLGYLGAFCVLVAAILGGGSRGGFIALSVVGVWLVLTTRRKGLAIILVAAAVIGFLAFAPENITNRMTTIQEMDDDASFMGRVYAWRVSSAIALANPVFGGGFHAVQIQPIWDSFKEAHGLFGFMNLPPPTFKAKAAHSIYFEVLGDLGFVGLGIFLIILVRGLRARWIIKKTVVRLGSGYQWARDMADMLMLAILAYMTGGAAVSLAYYEVIYMVVMLMELLKLHVLRAQSTINSAKTSSVVRHPRLDKLVVANAK</sequence>
<feature type="transmembrane region" description="Helical" evidence="5">
    <location>
        <begin position="336"/>
        <end position="357"/>
    </location>
</feature>
<dbReference type="Proteomes" id="UP001303211">
    <property type="component" value="Chromosome"/>
</dbReference>
<protein>
    <submittedName>
        <fullName evidence="8">O-glycosylation ligase, exosortase A system-associated</fullName>
    </submittedName>
</protein>
<proteinExistence type="predicted"/>
<feature type="transmembrane region" description="Helical" evidence="5">
    <location>
        <begin position="280"/>
        <end position="302"/>
    </location>
</feature>
<feature type="transmembrane region" description="Helical" evidence="5">
    <location>
        <begin position="130"/>
        <end position="152"/>
    </location>
</feature>
<keyword evidence="8" id="KW-0436">Ligase</keyword>
<feature type="domain" description="DUF5935" evidence="7">
    <location>
        <begin position="1"/>
        <end position="189"/>
    </location>
</feature>
<gene>
    <name evidence="8" type="ORF">P4826_16245</name>
</gene>
<dbReference type="PANTHER" id="PTHR37422">
    <property type="entry name" value="TEICHURONIC ACID BIOSYNTHESIS PROTEIN TUAE"/>
    <property type="match status" value="1"/>
</dbReference>
<organism evidence="8 9">
    <name type="scientific">Diaphorobacter limosus</name>
    <dbReference type="NCBI Taxonomy" id="3036128"/>
    <lineage>
        <taxon>Bacteria</taxon>
        <taxon>Pseudomonadati</taxon>
        <taxon>Pseudomonadota</taxon>
        <taxon>Betaproteobacteria</taxon>
        <taxon>Burkholderiales</taxon>
        <taxon>Comamonadaceae</taxon>
        <taxon>Diaphorobacter</taxon>
    </lineage>
</organism>
<feature type="transmembrane region" description="Helical" evidence="5">
    <location>
        <begin position="38"/>
        <end position="63"/>
    </location>
</feature>
<dbReference type="InterPro" id="IPR045979">
    <property type="entry name" value="DUF5935"/>
</dbReference>
<comment type="subcellular location">
    <subcellularLocation>
        <location evidence="1">Membrane</location>
        <topology evidence="1">Multi-pass membrane protein</topology>
    </subcellularLocation>
</comment>
<keyword evidence="4 5" id="KW-0472">Membrane</keyword>
<keyword evidence="2 5" id="KW-0812">Transmembrane</keyword>
<accession>A0ABZ0J3M0</accession>
<dbReference type="Pfam" id="PF04932">
    <property type="entry name" value="Wzy_C"/>
    <property type="match status" value="1"/>
</dbReference>
<dbReference type="InterPro" id="IPR007016">
    <property type="entry name" value="O-antigen_ligase-rel_domated"/>
</dbReference>
<feature type="transmembrane region" description="Helical" evidence="5">
    <location>
        <begin position="107"/>
        <end position="123"/>
    </location>
</feature>
<evidence type="ECO:0000256" key="5">
    <source>
        <dbReference type="SAM" id="Phobius"/>
    </source>
</evidence>
<evidence type="ECO:0000313" key="9">
    <source>
        <dbReference type="Proteomes" id="UP001303211"/>
    </source>
</evidence>
<dbReference type="NCBIfam" id="TIGR03097">
    <property type="entry name" value="PEP_O_lig_1"/>
    <property type="match status" value="1"/>
</dbReference>
<dbReference type="GO" id="GO:0016874">
    <property type="term" value="F:ligase activity"/>
    <property type="evidence" value="ECO:0007669"/>
    <property type="project" value="UniProtKB-KW"/>
</dbReference>
<feature type="transmembrane region" description="Helical" evidence="5">
    <location>
        <begin position="238"/>
        <end position="259"/>
    </location>
</feature>
<dbReference type="RefSeq" id="WP_317701400.1">
    <property type="nucleotide sequence ID" value="NZ_CP136921.1"/>
</dbReference>
<feature type="domain" description="O-antigen ligase-related" evidence="6">
    <location>
        <begin position="204"/>
        <end position="353"/>
    </location>
</feature>
<evidence type="ECO:0000256" key="1">
    <source>
        <dbReference type="ARBA" id="ARBA00004141"/>
    </source>
</evidence>
<evidence type="ECO:0000256" key="3">
    <source>
        <dbReference type="ARBA" id="ARBA00022989"/>
    </source>
</evidence>
<feature type="transmembrane region" description="Helical" evidence="5">
    <location>
        <begin position="75"/>
        <end position="95"/>
    </location>
</feature>
<dbReference type="Pfam" id="PF19358">
    <property type="entry name" value="DUF5935"/>
    <property type="match status" value="1"/>
</dbReference>
<dbReference type="EMBL" id="CP136921">
    <property type="protein sequence ID" value="WOO31931.1"/>
    <property type="molecule type" value="Genomic_DNA"/>
</dbReference>
<keyword evidence="9" id="KW-1185">Reference proteome</keyword>
<evidence type="ECO:0000313" key="8">
    <source>
        <dbReference type="EMBL" id="WOO31931.1"/>
    </source>
</evidence>
<feature type="transmembrane region" description="Helical" evidence="5">
    <location>
        <begin position="172"/>
        <end position="189"/>
    </location>
</feature>
<name>A0ABZ0J3M0_9BURK</name>
<evidence type="ECO:0000256" key="4">
    <source>
        <dbReference type="ARBA" id="ARBA00023136"/>
    </source>
</evidence>
<reference evidence="8 9" key="1">
    <citation type="submission" date="2023-03" db="EMBL/GenBank/DDBJ databases">
        <title>Diaphorobacter basophil sp. nov., isolated from a sewage-treatment plant.</title>
        <authorList>
            <person name="Yang K."/>
        </authorList>
    </citation>
    <scope>NUCLEOTIDE SEQUENCE [LARGE SCALE GENOMIC DNA]</scope>
    <source>
        <strain evidence="8 9">Y-1</strain>
    </source>
</reference>
<dbReference type="InterPro" id="IPR017528">
    <property type="entry name" value="CHP03097O-antigen_lig-rel"/>
</dbReference>
<evidence type="ECO:0000256" key="2">
    <source>
        <dbReference type="ARBA" id="ARBA00022692"/>
    </source>
</evidence>
<feature type="transmembrane region" description="Helical" evidence="5">
    <location>
        <begin position="201"/>
        <end position="232"/>
    </location>
</feature>